<accession>A0A7I8C2G2</accession>
<evidence type="ECO:0000256" key="1">
    <source>
        <dbReference type="SAM" id="MobiDB-lite"/>
    </source>
</evidence>
<evidence type="ECO:0000313" key="3">
    <source>
        <dbReference type="Proteomes" id="UP000510888"/>
    </source>
</evidence>
<keyword evidence="2" id="KW-0614">Plasmid</keyword>
<sequence>MFLSYLIDPRHRTVEKVSDGFDRASELLESDATVMHSLWQSMSDRDSSVDVVSSASAAGGPWFRVRLVHSGRTIELVVAGRGVLIVCGSVPGEIGQQLADAYAVESCIEYLEGHPTAAVDWLKSELGPTRRISAKRAAGKGRRPRRHHASPGH</sequence>
<gene>
    <name evidence="2" type="ORF">PPGU16_82990</name>
</gene>
<geneLocation type="plasmid" evidence="2 3">
    <name>PPGU16_p2</name>
</geneLocation>
<feature type="region of interest" description="Disordered" evidence="1">
    <location>
        <begin position="132"/>
        <end position="153"/>
    </location>
</feature>
<dbReference type="AlphaFoldDB" id="A0A7I8C2G2"/>
<reference evidence="2 3" key="1">
    <citation type="journal article" date="2020" name="Genes (Basel)">
        <title>Genomic Comparison of Insect Gut Symbionts from Divergent Burkholderia Subclades.</title>
        <authorList>
            <person name="Takeshita K."/>
            <person name="Kikuchi Y."/>
        </authorList>
    </citation>
    <scope>NUCLEOTIDE SEQUENCE [LARGE SCALE GENOMIC DNA]</scope>
    <source>
        <strain evidence="2 3">PGU16</strain>
        <plasmid evidence="2 3">PPGU16_p2</plasmid>
    </source>
</reference>
<dbReference type="RefSeq" id="WP_180727415.1">
    <property type="nucleotide sequence ID" value="NZ_AP023177.1"/>
</dbReference>
<protein>
    <submittedName>
        <fullName evidence="2">Uncharacterized protein</fullName>
    </submittedName>
</protein>
<dbReference type="Proteomes" id="UP000510888">
    <property type="component" value="Plasmid PPGU16_p2"/>
</dbReference>
<keyword evidence="3" id="KW-1185">Reference proteome</keyword>
<dbReference type="EMBL" id="AP023177">
    <property type="protein sequence ID" value="BCF95232.1"/>
    <property type="molecule type" value="Genomic_DNA"/>
</dbReference>
<proteinExistence type="predicted"/>
<name>A0A7I8C2G2_9BURK</name>
<evidence type="ECO:0000313" key="2">
    <source>
        <dbReference type="EMBL" id="BCF95232.1"/>
    </source>
</evidence>
<dbReference type="KEGG" id="plad:PPGU16_82990"/>
<organism evidence="2 3">
    <name type="scientific">Paraburkholderia largidicola</name>
    <dbReference type="NCBI Taxonomy" id="3014751"/>
    <lineage>
        <taxon>Bacteria</taxon>
        <taxon>Pseudomonadati</taxon>
        <taxon>Pseudomonadota</taxon>
        <taxon>Betaproteobacteria</taxon>
        <taxon>Burkholderiales</taxon>
        <taxon>Burkholderiaceae</taxon>
        <taxon>Paraburkholderia</taxon>
    </lineage>
</organism>